<feature type="non-terminal residue" evidence="1">
    <location>
        <position position="138"/>
    </location>
</feature>
<keyword evidence="2" id="KW-1185">Reference proteome</keyword>
<comment type="caution">
    <text evidence="1">The sequence shown here is derived from an EMBL/GenBank/DDBJ whole genome shotgun (WGS) entry which is preliminary data.</text>
</comment>
<proteinExistence type="predicted"/>
<reference evidence="1" key="1">
    <citation type="submission" date="2022-07" db="EMBL/GenBank/DDBJ databases">
        <title>Phylogenomic reconstructions and comparative analyses of Kickxellomycotina fungi.</title>
        <authorList>
            <person name="Reynolds N.K."/>
            <person name="Stajich J.E."/>
            <person name="Barry K."/>
            <person name="Grigoriev I.V."/>
            <person name="Crous P."/>
            <person name="Smith M.E."/>
        </authorList>
    </citation>
    <scope>NUCLEOTIDE SEQUENCE</scope>
    <source>
        <strain evidence="1">CBS 109366</strain>
    </source>
</reference>
<evidence type="ECO:0000313" key="1">
    <source>
        <dbReference type="EMBL" id="KAJ2768911.1"/>
    </source>
</evidence>
<accession>A0ACC1JWJ2</accession>
<organism evidence="1 2">
    <name type="scientific">Coemansia nantahalensis</name>
    <dbReference type="NCBI Taxonomy" id="2789366"/>
    <lineage>
        <taxon>Eukaryota</taxon>
        <taxon>Fungi</taxon>
        <taxon>Fungi incertae sedis</taxon>
        <taxon>Zoopagomycota</taxon>
        <taxon>Kickxellomycotina</taxon>
        <taxon>Kickxellomycetes</taxon>
        <taxon>Kickxellales</taxon>
        <taxon>Kickxellaceae</taxon>
        <taxon>Coemansia</taxon>
    </lineage>
</organism>
<gene>
    <name evidence="1" type="ORF">IWQ57_003332</name>
</gene>
<protein>
    <submittedName>
        <fullName evidence="1">Uncharacterized protein</fullName>
    </submittedName>
</protein>
<evidence type="ECO:0000313" key="2">
    <source>
        <dbReference type="Proteomes" id="UP001140234"/>
    </source>
</evidence>
<sequence>MVETYTYFRDSTFGNGAVLYSGELAELPAAESDAKPDYEIESHRRAFALHENGDSDKHTVLTGKFNGLFRTSAVIRGEQLVSLANKRGIFNDGWVFTYLADTYTWKVAIFGKRWELRDSSKTVLARMERAQWKYTKIG</sequence>
<name>A0ACC1JWJ2_9FUNG</name>
<dbReference type="EMBL" id="JANBUJ010001056">
    <property type="protein sequence ID" value="KAJ2768911.1"/>
    <property type="molecule type" value="Genomic_DNA"/>
</dbReference>
<dbReference type="Proteomes" id="UP001140234">
    <property type="component" value="Unassembled WGS sequence"/>
</dbReference>